<dbReference type="Proteomes" id="UP000652761">
    <property type="component" value="Unassembled WGS sequence"/>
</dbReference>
<keyword evidence="2" id="KW-0472">Membrane</keyword>
<dbReference type="OrthoDB" id="761792at2759"/>
<feature type="region of interest" description="Disordered" evidence="1">
    <location>
        <begin position="1"/>
        <end position="27"/>
    </location>
</feature>
<dbReference type="EMBL" id="NMUH01001798">
    <property type="protein sequence ID" value="MQL95481.1"/>
    <property type="molecule type" value="Genomic_DNA"/>
</dbReference>
<protein>
    <submittedName>
        <fullName evidence="3">Uncharacterized protein</fullName>
    </submittedName>
</protein>
<evidence type="ECO:0000313" key="4">
    <source>
        <dbReference type="Proteomes" id="UP000652761"/>
    </source>
</evidence>
<organism evidence="3 4">
    <name type="scientific">Colocasia esculenta</name>
    <name type="common">Wild taro</name>
    <name type="synonym">Arum esculentum</name>
    <dbReference type="NCBI Taxonomy" id="4460"/>
    <lineage>
        <taxon>Eukaryota</taxon>
        <taxon>Viridiplantae</taxon>
        <taxon>Streptophyta</taxon>
        <taxon>Embryophyta</taxon>
        <taxon>Tracheophyta</taxon>
        <taxon>Spermatophyta</taxon>
        <taxon>Magnoliopsida</taxon>
        <taxon>Liliopsida</taxon>
        <taxon>Araceae</taxon>
        <taxon>Aroideae</taxon>
        <taxon>Colocasieae</taxon>
        <taxon>Colocasia</taxon>
    </lineage>
</organism>
<feature type="region of interest" description="Disordered" evidence="1">
    <location>
        <begin position="166"/>
        <end position="202"/>
    </location>
</feature>
<feature type="transmembrane region" description="Helical" evidence="2">
    <location>
        <begin position="50"/>
        <end position="74"/>
    </location>
</feature>
<feature type="compositionally biased region" description="Polar residues" evidence="1">
    <location>
        <begin position="178"/>
        <end position="190"/>
    </location>
</feature>
<keyword evidence="2" id="KW-1133">Transmembrane helix</keyword>
<feature type="compositionally biased region" description="Basic residues" evidence="1">
    <location>
        <begin position="193"/>
        <end position="202"/>
    </location>
</feature>
<keyword evidence="4" id="KW-1185">Reference proteome</keyword>
<dbReference type="PANTHER" id="PTHR35110:SF1">
    <property type="entry name" value="EXPRESSED PROTEIN"/>
    <property type="match status" value="1"/>
</dbReference>
<reference evidence="3" key="1">
    <citation type="submission" date="2017-07" db="EMBL/GenBank/DDBJ databases">
        <title>Taro Niue Genome Assembly and Annotation.</title>
        <authorList>
            <person name="Atibalentja N."/>
            <person name="Keating K."/>
            <person name="Fields C.J."/>
        </authorList>
    </citation>
    <scope>NUCLEOTIDE SEQUENCE</scope>
    <source>
        <strain evidence="3">Niue_2</strain>
        <tissue evidence="3">Leaf</tissue>
    </source>
</reference>
<evidence type="ECO:0000256" key="1">
    <source>
        <dbReference type="SAM" id="MobiDB-lite"/>
    </source>
</evidence>
<feature type="non-terminal residue" evidence="3">
    <location>
        <position position="1"/>
    </location>
</feature>
<comment type="caution">
    <text evidence="3">The sequence shown here is derived from an EMBL/GenBank/DDBJ whole genome shotgun (WGS) entry which is preliminary data.</text>
</comment>
<feature type="compositionally biased region" description="Polar residues" evidence="1">
    <location>
        <begin position="1"/>
        <end position="11"/>
    </location>
</feature>
<sequence length="202" mass="22789">LNRSTRPTAIPQTPPNEKTKQPRQGFEHWPCGLRRGYPVLRLLLRRRRHITAATMFGAGGAAGGAVGGAMLTLVRHFSRKCYRDLRRINPKVPREEAVSISGELYRIIKEHGPLNVSNTWNHAKDAGINGLNSKTHMKLMLKWMRGKHMLKLFCTHVGSSKKFLHTTLPEDPQAAQPEKSSSTMPSSETPKPSVKKRQRTKR</sequence>
<accession>A0A843VFR6</accession>
<gene>
    <name evidence="3" type="ORF">Taro_028151</name>
</gene>
<dbReference type="PANTHER" id="PTHR35110">
    <property type="entry name" value="EXPRESSED PROTEIN"/>
    <property type="match status" value="1"/>
</dbReference>
<name>A0A843VFR6_COLES</name>
<dbReference type="AlphaFoldDB" id="A0A843VFR6"/>
<keyword evidence="2" id="KW-0812">Transmembrane</keyword>
<evidence type="ECO:0000256" key="2">
    <source>
        <dbReference type="SAM" id="Phobius"/>
    </source>
</evidence>
<proteinExistence type="predicted"/>
<evidence type="ECO:0000313" key="3">
    <source>
        <dbReference type="EMBL" id="MQL95481.1"/>
    </source>
</evidence>